<evidence type="ECO:0000256" key="1">
    <source>
        <dbReference type="ARBA" id="ARBA00007569"/>
    </source>
</evidence>
<keyword evidence="3" id="KW-1003">Cell membrane</keyword>
<comment type="catalytic activity">
    <reaction evidence="3 5">
        <text>a quinone + NADH + 5 H(+)(in) = a quinol + NAD(+) + 4 H(+)(out)</text>
        <dbReference type="Rhea" id="RHEA:57888"/>
        <dbReference type="ChEBI" id="CHEBI:15378"/>
        <dbReference type="ChEBI" id="CHEBI:24646"/>
        <dbReference type="ChEBI" id="CHEBI:57540"/>
        <dbReference type="ChEBI" id="CHEBI:57945"/>
        <dbReference type="ChEBI" id="CHEBI:132124"/>
    </reaction>
</comment>
<dbReference type="Pfam" id="PF00329">
    <property type="entry name" value="Complex1_30kDa"/>
    <property type="match status" value="1"/>
</dbReference>
<dbReference type="GO" id="GO:0008137">
    <property type="term" value="F:NADH dehydrogenase (ubiquinone) activity"/>
    <property type="evidence" value="ECO:0007669"/>
    <property type="project" value="InterPro"/>
</dbReference>
<dbReference type="Gene3D" id="3.30.460.80">
    <property type="entry name" value="NADH:ubiquinone oxidoreductase, 30kDa subunit"/>
    <property type="match status" value="1"/>
</dbReference>
<dbReference type="PROSITE" id="PS00542">
    <property type="entry name" value="COMPLEX1_30K"/>
    <property type="match status" value="1"/>
</dbReference>
<evidence type="ECO:0000256" key="5">
    <source>
        <dbReference type="RuleBase" id="RU003582"/>
    </source>
</evidence>
<evidence type="ECO:0000313" key="8">
    <source>
        <dbReference type="EMBL" id="OAM90919.1"/>
    </source>
</evidence>
<dbReference type="InterPro" id="IPR001268">
    <property type="entry name" value="NADH_UbQ_OxRdtase_30kDa_su"/>
</dbReference>
<comment type="caution">
    <text evidence="8">The sequence shown here is derived from an EMBL/GenBank/DDBJ whole genome shotgun (WGS) entry which is preliminary data.</text>
</comment>
<dbReference type="PANTHER" id="PTHR10884:SF14">
    <property type="entry name" value="NADH DEHYDROGENASE [UBIQUINONE] IRON-SULFUR PROTEIN 3, MITOCHONDRIAL"/>
    <property type="match status" value="1"/>
</dbReference>
<dbReference type="HAMAP" id="MF_01357">
    <property type="entry name" value="NDH1_NuoC"/>
    <property type="match status" value="1"/>
</dbReference>
<evidence type="ECO:0000313" key="9">
    <source>
        <dbReference type="Proteomes" id="UP000078486"/>
    </source>
</evidence>
<feature type="compositionally biased region" description="Basic and acidic residues" evidence="6">
    <location>
        <begin position="192"/>
        <end position="208"/>
    </location>
</feature>
<keyword evidence="3 5" id="KW-0874">Quinone</keyword>
<proteinExistence type="inferred from homology"/>
<comment type="similarity">
    <text evidence="1 3 4">Belongs to the complex I 30 kDa subunit family.</text>
</comment>
<dbReference type="GO" id="GO:0048038">
    <property type="term" value="F:quinone binding"/>
    <property type="evidence" value="ECO:0007669"/>
    <property type="project" value="UniProtKB-KW"/>
</dbReference>
<dbReference type="PANTHER" id="PTHR10884">
    <property type="entry name" value="NADH DEHYDROGENASE UBIQUINONE IRON-SULFUR PROTEIN 3"/>
    <property type="match status" value="1"/>
</dbReference>
<keyword evidence="3 4" id="KW-1278">Translocase</keyword>
<evidence type="ECO:0000256" key="3">
    <source>
        <dbReference type="HAMAP-Rule" id="MF_01357"/>
    </source>
</evidence>
<feature type="region of interest" description="Disordered" evidence="6">
    <location>
        <begin position="180"/>
        <end position="208"/>
    </location>
</feature>
<keyword evidence="2 3" id="KW-0813">Transport</keyword>
<feature type="domain" description="NADH:ubiquinone oxidoreductase 30kDa subunit" evidence="7">
    <location>
        <begin position="29"/>
        <end position="150"/>
    </location>
</feature>
<evidence type="ECO:0000259" key="7">
    <source>
        <dbReference type="Pfam" id="PF00329"/>
    </source>
</evidence>
<dbReference type="SUPFAM" id="SSF143243">
    <property type="entry name" value="Nqo5-like"/>
    <property type="match status" value="1"/>
</dbReference>
<protein>
    <recommendedName>
        <fullName evidence="3">NADH-quinone oxidoreductase subunit C</fullName>
        <ecNumber evidence="3">7.1.1.-</ecNumber>
    </recommendedName>
    <alternativeName>
        <fullName evidence="3">NADH dehydrogenase I subunit C</fullName>
    </alternativeName>
    <alternativeName>
        <fullName evidence="3">NDH-1 subunit C</fullName>
    </alternativeName>
</protein>
<keyword evidence="9" id="KW-1185">Reference proteome</keyword>
<dbReference type="EMBL" id="LRRQ01000044">
    <property type="protein sequence ID" value="OAM90919.1"/>
    <property type="molecule type" value="Genomic_DNA"/>
</dbReference>
<dbReference type="EC" id="7.1.1.-" evidence="3"/>
<name>A0A178INX5_9BACT</name>
<dbReference type="STRING" id="1184151.AW736_00215"/>
<comment type="subunit">
    <text evidence="3">NDH-1 is composed of 14 different subunits. Subunits NuoB, C, D, E, F, and G constitute the peripheral sector of the complex.</text>
</comment>
<dbReference type="AlphaFoldDB" id="A0A178INX5"/>
<keyword evidence="3" id="KW-0472">Membrane</keyword>
<dbReference type="OrthoDB" id="9803286at2"/>
<dbReference type="Proteomes" id="UP000078486">
    <property type="component" value="Unassembled WGS sequence"/>
</dbReference>
<keyword evidence="3 4" id="KW-0520">NAD</keyword>
<evidence type="ECO:0000256" key="2">
    <source>
        <dbReference type="ARBA" id="ARBA00022448"/>
    </source>
</evidence>
<accession>A0A178INX5</accession>
<comment type="subcellular location">
    <subcellularLocation>
        <location evidence="3">Cell membrane</location>
        <topology evidence="3">Peripheral membrane protein</topology>
        <orientation evidence="3">Cytoplasmic side</orientation>
    </subcellularLocation>
</comment>
<comment type="function">
    <text evidence="3">NDH-1 shuttles electrons from NADH, via FMN and iron-sulfur (Fe-S) centers, to quinones in the respiratory chain. The immediate electron acceptor for the enzyme in this species is believed to be ubiquinone. Couples the redox reaction to proton translocation (for every two electrons transferred, four hydrogen ions are translocated across the cytoplasmic membrane), and thus conserves the redox energy in a proton gradient.</text>
</comment>
<evidence type="ECO:0000256" key="4">
    <source>
        <dbReference type="RuleBase" id="RU003456"/>
    </source>
</evidence>
<dbReference type="GO" id="GO:0005886">
    <property type="term" value="C:plasma membrane"/>
    <property type="evidence" value="ECO:0007669"/>
    <property type="project" value="UniProtKB-SubCell"/>
</dbReference>
<dbReference type="InterPro" id="IPR037232">
    <property type="entry name" value="NADH_quin_OxRdtase_su_C/D-like"/>
</dbReference>
<gene>
    <name evidence="3" type="primary">nuoC</name>
    <name evidence="8" type="ORF">AW736_00215</name>
</gene>
<dbReference type="InterPro" id="IPR020396">
    <property type="entry name" value="NADH_UbQ_OxRdtase_CS"/>
</dbReference>
<evidence type="ECO:0000256" key="6">
    <source>
        <dbReference type="SAM" id="MobiDB-lite"/>
    </source>
</evidence>
<keyword evidence="3" id="KW-0830">Ubiquinone</keyword>
<dbReference type="InterPro" id="IPR010218">
    <property type="entry name" value="NADH_DH_suC"/>
</dbReference>
<reference evidence="8 9" key="1">
    <citation type="submission" date="2016-01" db="EMBL/GenBank/DDBJ databases">
        <title>High potential of lignocellulose degradation of a new Verrucomicrobia species.</title>
        <authorList>
            <person name="Wang Y."/>
            <person name="Shi Y."/>
            <person name="Qiu Z."/>
            <person name="Liu S."/>
            <person name="Yang H."/>
        </authorList>
    </citation>
    <scope>NUCLEOTIDE SEQUENCE [LARGE SCALE GENOMIC DNA]</scope>
    <source>
        <strain evidence="8 9">TSB47</strain>
    </source>
</reference>
<dbReference type="GO" id="GO:0050136">
    <property type="term" value="F:NADH dehydrogenase (quinone) (non-electrogenic) activity"/>
    <property type="evidence" value="ECO:0007669"/>
    <property type="project" value="UniProtKB-UniRule"/>
</dbReference>
<organism evidence="8 9">
    <name type="scientific">Termitidicoccus mucosus</name>
    <dbReference type="NCBI Taxonomy" id="1184151"/>
    <lineage>
        <taxon>Bacteria</taxon>
        <taxon>Pseudomonadati</taxon>
        <taxon>Verrucomicrobiota</taxon>
        <taxon>Opitutia</taxon>
        <taxon>Opitutales</taxon>
        <taxon>Opitutaceae</taxon>
        <taxon>Termitidicoccus</taxon>
    </lineage>
</organism>
<sequence>MPAIADVITALQARFPRVTPRASADLPAINVPAADAVALLRCLRDEHGFDHLADLTAIDWAAGASPRFTVVWHVFSHATHDYLRVAADCASDTEPEMPTVTGLWPAANWHERETYDLLGVTFTGHPDLRRILMWDGYAHHPLRKEFPLAGVETELWDADVGSVVNTKVIAAPMAGGPFTATPGGLNMGTSEPRAKDESWNEAAAKPRD</sequence>
<dbReference type="RefSeq" id="WP_068768308.1">
    <property type="nucleotide sequence ID" value="NZ_CP109796.1"/>
</dbReference>